<reference evidence="1 2" key="1">
    <citation type="journal article" date="2019" name="Appl. Microbiol. Biotechnol.">
        <title>Differential efficiency of wild type rhizogenic strains for rol gene transformation of plants.</title>
        <authorList>
            <person name="Desmet S."/>
            <person name="De Keyser E."/>
            <person name="Van Vaerenbergh J."/>
            <person name="Baeyen S."/>
            <person name="Van Huylenbroeck J."/>
            <person name="Geelen D."/>
            <person name="Dhooghe E."/>
        </authorList>
    </citation>
    <scope>NUCLEOTIDE SEQUENCE [LARGE SCALE GENOMIC DNA]</scope>
    <source>
        <strain evidence="1 2">MAFF210266</strain>
    </source>
</reference>
<sequence length="251" mass="28638">METPTYDEDKEYLAFNAWFKERGYPNSPQHYPLITENAMHSAWQEAAKRATMWAQKPVAYRCKDYADGWILYHDGREAELYQEQTGCLMQPLYTAPHDASDVSYPPEPEDVCREASKSVVADLNGRLSKLVTESGMMGLHDTIRNATDRIANLTSSYLDACADNDRLRQLLSEADKREREARGKALEEAALWHDAQAQEYTDQIAVNDAYLARGGRLSHESRANEYCDDMRSCHRRSAAAIRAFSLQSEER</sequence>
<dbReference type="RefSeq" id="WP_142856780.1">
    <property type="nucleotide sequence ID" value="NZ_SGOE01000003.1"/>
</dbReference>
<name>A0A546XYM7_AGRTU</name>
<protein>
    <submittedName>
        <fullName evidence="1">Uncharacterized protein</fullName>
    </submittedName>
</protein>
<dbReference type="EMBL" id="SGOE01000003">
    <property type="protein sequence ID" value="TRB05849.1"/>
    <property type="molecule type" value="Genomic_DNA"/>
</dbReference>
<dbReference type="AlphaFoldDB" id="A0A546XYM7"/>
<proteinExistence type="predicted"/>
<accession>A0A546XYM7</accession>
<evidence type="ECO:0000313" key="2">
    <source>
        <dbReference type="Proteomes" id="UP000317023"/>
    </source>
</evidence>
<evidence type="ECO:0000313" key="1">
    <source>
        <dbReference type="EMBL" id="TRB05849.1"/>
    </source>
</evidence>
<dbReference type="Proteomes" id="UP000317023">
    <property type="component" value="Unassembled WGS sequence"/>
</dbReference>
<organism evidence="1 2">
    <name type="scientific">Agrobacterium tumefaciens</name>
    <dbReference type="NCBI Taxonomy" id="358"/>
    <lineage>
        <taxon>Bacteria</taxon>
        <taxon>Pseudomonadati</taxon>
        <taxon>Pseudomonadota</taxon>
        <taxon>Alphaproteobacteria</taxon>
        <taxon>Hyphomicrobiales</taxon>
        <taxon>Rhizobiaceae</taxon>
        <taxon>Rhizobium/Agrobacterium group</taxon>
        <taxon>Agrobacterium</taxon>
        <taxon>Agrobacterium tumefaciens complex</taxon>
    </lineage>
</organism>
<comment type="caution">
    <text evidence="1">The sequence shown here is derived from an EMBL/GenBank/DDBJ whole genome shotgun (WGS) entry which is preliminary data.</text>
</comment>
<gene>
    <name evidence="1" type="ORF">EXN61_11485</name>
</gene>